<dbReference type="Proteomes" id="UP000190890">
    <property type="component" value="Unassembled WGS sequence"/>
</dbReference>
<organism evidence="1 2">
    <name type="scientific">Clostridium puniceum</name>
    <dbReference type="NCBI Taxonomy" id="29367"/>
    <lineage>
        <taxon>Bacteria</taxon>
        <taxon>Bacillati</taxon>
        <taxon>Bacillota</taxon>
        <taxon>Clostridia</taxon>
        <taxon>Eubacteriales</taxon>
        <taxon>Clostridiaceae</taxon>
        <taxon>Clostridium</taxon>
    </lineage>
</organism>
<gene>
    <name evidence="1" type="ORF">CLPUN_29290</name>
</gene>
<dbReference type="RefSeq" id="WP_077848010.1">
    <property type="nucleotide sequence ID" value="NZ_LZZM01000179.1"/>
</dbReference>
<name>A0A1S8TE31_9CLOT</name>
<dbReference type="AlphaFoldDB" id="A0A1S8TE31"/>
<dbReference type="EMBL" id="LZZM01000179">
    <property type="protein sequence ID" value="OOM75892.1"/>
    <property type="molecule type" value="Genomic_DNA"/>
</dbReference>
<comment type="caution">
    <text evidence="1">The sequence shown here is derived from an EMBL/GenBank/DDBJ whole genome shotgun (WGS) entry which is preliminary data.</text>
</comment>
<accession>A0A1S8TE31</accession>
<keyword evidence="2" id="KW-1185">Reference proteome</keyword>
<reference evidence="1 2" key="1">
    <citation type="submission" date="2016-05" db="EMBL/GenBank/DDBJ databases">
        <title>Microbial solvent formation.</title>
        <authorList>
            <person name="Poehlein A."/>
            <person name="Montoya Solano J.D."/>
            <person name="Flitsch S."/>
            <person name="Krabben P."/>
            <person name="Duerre P."/>
            <person name="Daniel R."/>
        </authorList>
    </citation>
    <scope>NUCLEOTIDE SEQUENCE [LARGE SCALE GENOMIC DNA]</scope>
    <source>
        <strain evidence="1 2">DSM 2619</strain>
    </source>
</reference>
<proteinExistence type="predicted"/>
<evidence type="ECO:0000313" key="1">
    <source>
        <dbReference type="EMBL" id="OOM75892.1"/>
    </source>
</evidence>
<sequence length="77" mass="8927">MENSAYISLKSGREIEIEDFQYVTYPSSTDKKDITIVKTFENFYLYNKHFTFIGKNTTVSLNSSEIAFIRFSGSFTD</sequence>
<protein>
    <submittedName>
        <fullName evidence="1">Uncharacterized protein</fullName>
    </submittedName>
</protein>
<evidence type="ECO:0000313" key="2">
    <source>
        <dbReference type="Proteomes" id="UP000190890"/>
    </source>
</evidence>
<dbReference type="OrthoDB" id="1921508at2"/>